<keyword evidence="1" id="KW-0229">DNA integration</keyword>
<keyword evidence="2" id="KW-0238">DNA-binding</keyword>
<sequence>MTGAAYIRVSTEDQLEFSPDSQLKKIREYAGQHQITIPDDQIYVDEGISGRNAQKRPAFQQMIASARRRPTPFQVILVWKYSRFARNRQDSILYKSMLRKECGVDVVSVSEPLSDDPTSILVEALLEAMDEYYSLNLAGEVRRGMNEKFSRGQAVSVPPFGYRMGNSRFEPDEDTAPFVPLIYRKYSQGCSLRRIAAWLNSAGIRTARGNLFESRTVEYILSNPVYTGKLRRRISSDKAGAPKSPVSGTADRFYRGQDVQIVPASHIPLVPEELFDAVQKRLTRNRECVLPCSENASDTAQKAGILSGGILRCSACGSALVSAARGRALQCGAYAKGRCRSSHYISLRFLKPAVLQALEECPLFLHGASSYVQPPQSSLPPSDCRHPCSVRARIRAEEKRLERLRLAYEAGADSLEEYQQRKQEIRKKIAVLKETEKEGPEDSVSSCPSFSWNSQGLVRLLKSGVLTGKESNELLRLIFSCIIFSRAENRLQFVFRC</sequence>
<dbReference type="PROSITE" id="PS51737">
    <property type="entry name" value="RECOMBINASE_DNA_BIND"/>
    <property type="match status" value="1"/>
</dbReference>
<evidence type="ECO:0000313" key="10">
    <source>
        <dbReference type="Proteomes" id="UP000823849"/>
    </source>
</evidence>
<evidence type="ECO:0000256" key="6">
    <source>
        <dbReference type="SAM" id="Coils"/>
    </source>
</evidence>
<evidence type="ECO:0000259" key="7">
    <source>
        <dbReference type="PROSITE" id="PS51736"/>
    </source>
</evidence>
<feature type="coiled-coil region" evidence="6">
    <location>
        <begin position="401"/>
        <end position="438"/>
    </location>
</feature>
<proteinExistence type="predicted"/>
<evidence type="ECO:0000313" key="9">
    <source>
        <dbReference type="EMBL" id="HJC14345.1"/>
    </source>
</evidence>
<keyword evidence="3" id="KW-0233">DNA recombination</keyword>
<gene>
    <name evidence="9" type="ORF">H9705_00765</name>
</gene>
<dbReference type="PROSITE" id="PS00397">
    <property type="entry name" value="RECOMBINASES_1"/>
    <property type="match status" value="1"/>
</dbReference>
<dbReference type="Proteomes" id="UP000823849">
    <property type="component" value="Unassembled WGS sequence"/>
</dbReference>
<reference evidence="9" key="1">
    <citation type="journal article" date="2021" name="PeerJ">
        <title>Extensive microbial diversity within the chicken gut microbiome revealed by metagenomics and culture.</title>
        <authorList>
            <person name="Gilroy R."/>
            <person name="Ravi A."/>
            <person name="Getino M."/>
            <person name="Pursley I."/>
            <person name="Horton D.L."/>
            <person name="Alikhan N.F."/>
            <person name="Baker D."/>
            <person name="Gharbi K."/>
            <person name="Hall N."/>
            <person name="Watson M."/>
            <person name="Adriaenssens E.M."/>
            <person name="Foster-Nyarko E."/>
            <person name="Jarju S."/>
            <person name="Secka A."/>
            <person name="Antonio M."/>
            <person name="Oren A."/>
            <person name="Chaudhuri R.R."/>
            <person name="La Ragione R."/>
            <person name="Hildebrand F."/>
            <person name="Pallen M.J."/>
        </authorList>
    </citation>
    <scope>NUCLEOTIDE SEQUENCE</scope>
    <source>
        <strain evidence="9">CHK185-5351</strain>
    </source>
</reference>
<dbReference type="InterPro" id="IPR006118">
    <property type="entry name" value="Recombinase_CS"/>
</dbReference>
<dbReference type="EMBL" id="DWWU01000004">
    <property type="protein sequence ID" value="HJC14345.1"/>
    <property type="molecule type" value="Genomic_DNA"/>
</dbReference>
<dbReference type="InterPro" id="IPR036162">
    <property type="entry name" value="Resolvase-like_N_sf"/>
</dbReference>
<dbReference type="GO" id="GO:0000150">
    <property type="term" value="F:DNA strand exchange activity"/>
    <property type="evidence" value="ECO:0007669"/>
    <property type="project" value="InterPro"/>
</dbReference>
<organism evidence="9 10">
    <name type="scientific">Candidatus Fusicatenibacter intestinigallinarum</name>
    <dbReference type="NCBI Taxonomy" id="2838598"/>
    <lineage>
        <taxon>Bacteria</taxon>
        <taxon>Bacillati</taxon>
        <taxon>Bacillota</taxon>
        <taxon>Clostridia</taxon>
        <taxon>Lachnospirales</taxon>
        <taxon>Lachnospiraceae</taxon>
        <taxon>Fusicatenibacter</taxon>
    </lineage>
</organism>
<reference evidence="9" key="2">
    <citation type="submission" date="2021-04" db="EMBL/GenBank/DDBJ databases">
        <authorList>
            <person name="Gilroy R."/>
        </authorList>
    </citation>
    <scope>NUCLEOTIDE SEQUENCE</scope>
    <source>
        <strain evidence="9">CHK185-5351</strain>
    </source>
</reference>
<dbReference type="GO" id="GO:0015074">
    <property type="term" value="P:DNA integration"/>
    <property type="evidence" value="ECO:0007669"/>
    <property type="project" value="UniProtKB-KW"/>
</dbReference>
<dbReference type="Pfam" id="PF07508">
    <property type="entry name" value="Recombinase"/>
    <property type="match status" value="1"/>
</dbReference>
<evidence type="ECO:0000256" key="5">
    <source>
        <dbReference type="PROSITE-ProRule" id="PRU10137"/>
    </source>
</evidence>
<dbReference type="Gene3D" id="3.90.1750.20">
    <property type="entry name" value="Putative Large Serine Recombinase, Chain B, Domain 2"/>
    <property type="match status" value="1"/>
</dbReference>
<evidence type="ECO:0000259" key="8">
    <source>
        <dbReference type="PROSITE" id="PS51737"/>
    </source>
</evidence>
<dbReference type="Pfam" id="PF00239">
    <property type="entry name" value="Resolvase"/>
    <property type="match status" value="1"/>
</dbReference>
<name>A0A9D2N899_9FIRM</name>
<dbReference type="InterPro" id="IPR050639">
    <property type="entry name" value="SSR_resolvase"/>
</dbReference>
<dbReference type="AlphaFoldDB" id="A0A9D2N899"/>
<comment type="caution">
    <text evidence="9">The sequence shown here is derived from an EMBL/GenBank/DDBJ whole genome shotgun (WGS) entry which is preliminary data.</text>
</comment>
<dbReference type="InterPro" id="IPR038109">
    <property type="entry name" value="DNA_bind_recomb_sf"/>
</dbReference>
<dbReference type="PANTHER" id="PTHR30461:SF23">
    <property type="entry name" value="DNA RECOMBINASE-RELATED"/>
    <property type="match status" value="1"/>
</dbReference>
<evidence type="ECO:0000256" key="2">
    <source>
        <dbReference type="ARBA" id="ARBA00023125"/>
    </source>
</evidence>
<feature type="domain" description="Resolvase/invertase-type recombinase catalytic" evidence="7">
    <location>
        <begin position="2"/>
        <end position="152"/>
    </location>
</feature>
<keyword evidence="6" id="KW-0175">Coiled coil</keyword>
<dbReference type="InterPro" id="IPR006119">
    <property type="entry name" value="Resolv_N"/>
</dbReference>
<evidence type="ECO:0000256" key="1">
    <source>
        <dbReference type="ARBA" id="ARBA00022908"/>
    </source>
</evidence>
<dbReference type="Gene3D" id="3.40.50.1390">
    <property type="entry name" value="Resolvase, N-terminal catalytic domain"/>
    <property type="match status" value="1"/>
</dbReference>
<dbReference type="SUPFAM" id="SSF53041">
    <property type="entry name" value="Resolvase-like"/>
    <property type="match status" value="1"/>
</dbReference>
<feature type="domain" description="Recombinase" evidence="8">
    <location>
        <begin position="159"/>
        <end position="288"/>
    </location>
</feature>
<dbReference type="PANTHER" id="PTHR30461">
    <property type="entry name" value="DNA-INVERTASE FROM LAMBDOID PROPHAGE"/>
    <property type="match status" value="1"/>
</dbReference>
<protein>
    <submittedName>
        <fullName evidence="9">Recombinase family protein</fullName>
    </submittedName>
</protein>
<dbReference type="CDD" id="cd00338">
    <property type="entry name" value="Ser_Recombinase"/>
    <property type="match status" value="1"/>
</dbReference>
<evidence type="ECO:0000256" key="4">
    <source>
        <dbReference type="PIRSR" id="PIRSR606118-50"/>
    </source>
</evidence>
<evidence type="ECO:0000256" key="3">
    <source>
        <dbReference type="ARBA" id="ARBA00023172"/>
    </source>
</evidence>
<dbReference type="PROSITE" id="PS51736">
    <property type="entry name" value="RECOMBINASES_3"/>
    <property type="match status" value="1"/>
</dbReference>
<dbReference type="InterPro" id="IPR011109">
    <property type="entry name" value="DNA_bind_recombinase_dom"/>
</dbReference>
<accession>A0A9D2N899</accession>
<dbReference type="GO" id="GO:0003677">
    <property type="term" value="F:DNA binding"/>
    <property type="evidence" value="ECO:0007669"/>
    <property type="project" value="UniProtKB-KW"/>
</dbReference>
<dbReference type="SMART" id="SM00857">
    <property type="entry name" value="Resolvase"/>
    <property type="match status" value="1"/>
</dbReference>
<feature type="active site" description="O-(5'-phospho-DNA)-serine intermediate" evidence="4 5">
    <location>
        <position position="10"/>
    </location>
</feature>